<evidence type="ECO:0000256" key="6">
    <source>
        <dbReference type="ARBA" id="ARBA00022741"/>
    </source>
</evidence>
<evidence type="ECO:0000256" key="9">
    <source>
        <dbReference type="ARBA" id="ARBA00022840"/>
    </source>
</evidence>
<dbReference type="Gene3D" id="3.40.50.300">
    <property type="entry name" value="P-loop containing nucleotide triphosphate hydrolases"/>
    <property type="match status" value="1"/>
</dbReference>
<evidence type="ECO:0000256" key="12">
    <source>
        <dbReference type="RuleBase" id="RU004165"/>
    </source>
</evidence>
<reference evidence="14" key="1">
    <citation type="submission" date="2019-11" db="EMBL/GenBank/DDBJ databases">
        <title>Leishmania tarentolae CDS.</title>
        <authorList>
            <person name="Goto Y."/>
            <person name="Yamagishi J."/>
        </authorList>
    </citation>
    <scope>NUCLEOTIDE SEQUENCE [LARGE SCALE GENOMIC DNA]</scope>
    <source>
        <strain evidence="14">Parrot Tar II</strain>
    </source>
</reference>
<dbReference type="Gene3D" id="3.30.60.20">
    <property type="match status" value="1"/>
</dbReference>
<sequence>MFRGRIELIIGPMFAGKTTELMRRVKREIHARRSCFVIKYSKDTRYDEHNVASHDQLMLRAQAAVSQLTEVQDMWKRFDVLAIDEGQFFSDLVDFCNTAADAGKVVMVSALDGDYRRKPFGQICELVPYCEAVDKLAAVCMMCHEQPACFTRRTVNVAQQELIGGADMYIATCRECYSKPQLPSIEEMRTQQMAIKEVEKRYLCITEKKVAASPQTPEKPAGGWCTVNGVATPSKMPAEGAASSEGSAGMKSSRDPCETQVFTTEAPKYPRVESSCKVPAASSE</sequence>
<evidence type="ECO:0000256" key="10">
    <source>
        <dbReference type="ARBA" id="ARBA00048254"/>
    </source>
</evidence>
<dbReference type="PANTHER" id="PTHR11441">
    <property type="entry name" value="THYMIDINE KINASE"/>
    <property type="match status" value="1"/>
</dbReference>
<evidence type="ECO:0000256" key="1">
    <source>
        <dbReference type="ARBA" id="ARBA00007587"/>
    </source>
</evidence>
<evidence type="ECO:0000313" key="14">
    <source>
        <dbReference type="EMBL" id="GET88380.1"/>
    </source>
</evidence>
<dbReference type="Proteomes" id="UP000419144">
    <property type="component" value="Unassembled WGS sequence"/>
</dbReference>
<evidence type="ECO:0000256" key="5">
    <source>
        <dbReference type="ARBA" id="ARBA00022723"/>
    </source>
</evidence>
<name>A0A640KF80_LEITA</name>
<dbReference type="SUPFAM" id="SSF52540">
    <property type="entry name" value="P-loop containing nucleoside triphosphate hydrolases"/>
    <property type="match status" value="1"/>
</dbReference>
<dbReference type="FunFam" id="3.40.50.300:FF:001270">
    <property type="entry name" value="Thymidine kinase"/>
    <property type="match status" value="1"/>
</dbReference>
<evidence type="ECO:0000313" key="15">
    <source>
        <dbReference type="Proteomes" id="UP000419144"/>
    </source>
</evidence>
<dbReference type="GO" id="GO:0071897">
    <property type="term" value="P:DNA biosynthetic process"/>
    <property type="evidence" value="ECO:0007669"/>
    <property type="project" value="UniProtKB-KW"/>
</dbReference>
<dbReference type="AlphaFoldDB" id="A0A640KF80"/>
<keyword evidence="8" id="KW-0862">Zinc</keyword>
<feature type="region of interest" description="Disordered" evidence="13">
    <location>
        <begin position="235"/>
        <end position="284"/>
    </location>
</feature>
<evidence type="ECO:0000256" key="3">
    <source>
        <dbReference type="ARBA" id="ARBA00022634"/>
    </source>
</evidence>
<dbReference type="GO" id="GO:0046104">
    <property type="term" value="P:thymidine metabolic process"/>
    <property type="evidence" value="ECO:0007669"/>
    <property type="project" value="TreeGrafter"/>
</dbReference>
<comment type="similarity">
    <text evidence="1 12">Belongs to the thymidine kinase family.</text>
</comment>
<evidence type="ECO:0000256" key="11">
    <source>
        <dbReference type="RuleBase" id="RU000544"/>
    </source>
</evidence>
<keyword evidence="6 11" id="KW-0547">Nucleotide-binding</keyword>
<dbReference type="GO" id="GO:0005524">
    <property type="term" value="F:ATP binding"/>
    <property type="evidence" value="ECO:0007669"/>
    <property type="project" value="UniProtKB-KW"/>
</dbReference>
<dbReference type="VEuPathDB" id="TriTrypDB:LtaPh_2113900"/>
<keyword evidence="3 11" id="KW-0237">DNA synthesis</keyword>
<organism evidence="14 15">
    <name type="scientific">Leishmania tarentolae</name>
    <name type="common">Sauroleishmania tarentolae</name>
    <dbReference type="NCBI Taxonomy" id="5689"/>
    <lineage>
        <taxon>Eukaryota</taxon>
        <taxon>Discoba</taxon>
        <taxon>Euglenozoa</taxon>
        <taxon>Kinetoplastea</taxon>
        <taxon>Metakinetoplastina</taxon>
        <taxon>Trypanosomatida</taxon>
        <taxon>Trypanosomatidae</taxon>
        <taxon>Leishmaniinae</taxon>
        <taxon>Leishmania</taxon>
        <taxon>lizard Leishmania</taxon>
    </lineage>
</organism>
<evidence type="ECO:0000256" key="7">
    <source>
        <dbReference type="ARBA" id="ARBA00022777"/>
    </source>
</evidence>
<dbReference type="GO" id="GO:0046872">
    <property type="term" value="F:metal ion binding"/>
    <property type="evidence" value="ECO:0007669"/>
    <property type="project" value="UniProtKB-KW"/>
</dbReference>
<feature type="compositionally biased region" description="Low complexity" evidence="13">
    <location>
        <begin position="238"/>
        <end position="249"/>
    </location>
</feature>
<dbReference type="GO" id="GO:0042802">
    <property type="term" value="F:identical protein binding"/>
    <property type="evidence" value="ECO:0007669"/>
    <property type="project" value="UniProtKB-ARBA"/>
</dbReference>
<keyword evidence="7 11" id="KW-0418">Kinase</keyword>
<dbReference type="InterPro" id="IPR027417">
    <property type="entry name" value="P-loop_NTPase"/>
</dbReference>
<evidence type="ECO:0000256" key="8">
    <source>
        <dbReference type="ARBA" id="ARBA00022833"/>
    </source>
</evidence>
<dbReference type="EC" id="2.7.1.21" evidence="2 11"/>
<keyword evidence="5" id="KW-0479">Metal-binding</keyword>
<dbReference type="InterPro" id="IPR020633">
    <property type="entry name" value="Thymidine_kinase_CS"/>
</dbReference>
<keyword evidence="15" id="KW-1185">Reference proteome</keyword>
<dbReference type="InterPro" id="IPR001267">
    <property type="entry name" value="Thymidine_kinase"/>
</dbReference>
<keyword evidence="9 11" id="KW-0067">ATP-binding</keyword>
<proteinExistence type="inferred from homology"/>
<keyword evidence="4 11" id="KW-0808">Transferase</keyword>
<dbReference type="PANTHER" id="PTHR11441:SF0">
    <property type="entry name" value="THYMIDINE KINASE, CYTOSOLIC"/>
    <property type="match status" value="1"/>
</dbReference>
<dbReference type="EMBL" id="BLBS01000027">
    <property type="protein sequence ID" value="GET88380.1"/>
    <property type="molecule type" value="Genomic_DNA"/>
</dbReference>
<comment type="caution">
    <text evidence="14">The sequence shown here is derived from an EMBL/GenBank/DDBJ whole genome shotgun (WGS) entry which is preliminary data.</text>
</comment>
<dbReference type="SUPFAM" id="SSF57716">
    <property type="entry name" value="Glucocorticoid receptor-like (DNA-binding domain)"/>
    <property type="match status" value="1"/>
</dbReference>
<dbReference type="GO" id="GO:0004797">
    <property type="term" value="F:thymidine kinase activity"/>
    <property type="evidence" value="ECO:0007669"/>
    <property type="project" value="UniProtKB-EC"/>
</dbReference>
<dbReference type="OrthoDB" id="439028at2759"/>
<dbReference type="Pfam" id="PF00265">
    <property type="entry name" value="TK"/>
    <property type="match status" value="1"/>
</dbReference>
<evidence type="ECO:0000256" key="4">
    <source>
        <dbReference type="ARBA" id="ARBA00022679"/>
    </source>
</evidence>
<gene>
    <name evidence="14" type="ORF">LtaPh_2113900</name>
</gene>
<evidence type="ECO:0000256" key="2">
    <source>
        <dbReference type="ARBA" id="ARBA00012118"/>
    </source>
</evidence>
<evidence type="ECO:0000256" key="13">
    <source>
        <dbReference type="SAM" id="MobiDB-lite"/>
    </source>
</evidence>
<protein>
    <recommendedName>
        <fullName evidence="2 11">Thymidine kinase</fullName>
        <ecNumber evidence="2 11">2.7.1.21</ecNumber>
    </recommendedName>
</protein>
<accession>A0A640KF80</accession>
<dbReference type="PROSITE" id="PS00603">
    <property type="entry name" value="TK_CELLULAR_TYPE"/>
    <property type="match status" value="1"/>
</dbReference>
<comment type="catalytic activity">
    <reaction evidence="10 11">
        <text>thymidine + ATP = dTMP + ADP + H(+)</text>
        <dbReference type="Rhea" id="RHEA:19129"/>
        <dbReference type="ChEBI" id="CHEBI:15378"/>
        <dbReference type="ChEBI" id="CHEBI:17748"/>
        <dbReference type="ChEBI" id="CHEBI:30616"/>
        <dbReference type="ChEBI" id="CHEBI:63528"/>
        <dbReference type="ChEBI" id="CHEBI:456216"/>
        <dbReference type="EC" id="2.7.1.21"/>
    </reaction>
</comment>